<accession>A0A7Y0VBJ8</accession>
<name>A0A7Y0VBJ8_STRSA</name>
<evidence type="ECO:0000313" key="1">
    <source>
        <dbReference type="EMBL" id="NMX24844.1"/>
    </source>
</evidence>
<sequence length="85" mass="10339">MRKLIPSRHYLLWRRLYYYTKDYAHFDYIFSDNPAFNQQMTDWLNSRELAQGFFPILENVLLSEEEIELLRTAALNSFIRFLKVG</sequence>
<dbReference type="AlphaFoldDB" id="A0A7Y0VBJ8"/>
<dbReference type="EMBL" id="JABBCN010000004">
    <property type="protein sequence ID" value="NMX24844.1"/>
    <property type="molecule type" value="Genomic_DNA"/>
</dbReference>
<protein>
    <submittedName>
        <fullName evidence="1">Uncharacterized protein</fullName>
    </submittedName>
</protein>
<organism evidence="1">
    <name type="scientific">Streptococcus sanguinis</name>
    <dbReference type="NCBI Taxonomy" id="1305"/>
    <lineage>
        <taxon>Bacteria</taxon>
        <taxon>Bacillati</taxon>
        <taxon>Bacillota</taxon>
        <taxon>Bacilli</taxon>
        <taxon>Lactobacillales</taxon>
        <taxon>Streptococcaceae</taxon>
        <taxon>Streptococcus</taxon>
    </lineage>
</organism>
<proteinExistence type="predicted"/>
<gene>
    <name evidence="1" type="ORF">HGP05_09660</name>
</gene>
<comment type="caution">
    <text evidence="1">The sequence shown here is derived from an EMBL/GenBank/DDBJ whole genome shotgun (WGS) entry which is preliminary data.</text>
</comment>
<reference evidence="1" key="1">
    <citation type="submission" date="2020-04" db="EMBL/GenBank/DDBJ databases">
        <authorList>
            <person name="Chakraborty B."/>
            <person name="Walker A.R."/>
            <person name="Burne R.A."/>
        </authorList>
    </citation>
    <scope>NUCLEOTIDE SEQUENCE [LARGE SCALE GENOMIC DNA]</scope>
    <source>
        <strain evidence="1">BCA8</strain>
    </source>
</reference>